<feature type="region of interest" description="Disordered" evidence="1">
    <location>
        <begin position="43"/>
        <end position="72"/>
    </location>
</feature>
<proteinExistence type="predicted"/>
<protein>
    <submittedName>
        <fullName evidence="2">Uncharacterized protein</fullName>
    </submittedName>
</protein>
<dbReference type="Proteomes" id="UP000629468">
    <property type="component" value="Unassembled WGS sequence"/>
</dbReference>
<accession>A0A8H7F6L9</accession>
<feature type="compositionally biased region" description="Basic and acidic residues" evidence="1">
    <location>
        <begin position="44"/>
        <end position="57"/>
    </location>
</feature>
<dbReference type="EMBL" id="JABXXO010000004">
    <property type="protein sequence ID" value="KAF7778843.1"/>
    <property type="molecule type" value="Genomic_DNA"/>
</dbReference>
<comment type="caution">
    <text evidence="2">The sequence shown here is derived from an EMBL/GenBank/DDBJ whole genome shotgun (WGS) entry which is preliminary data.</text>
</comment>
<dbReference type="AlphaFoldDB" id="A0A8H7F6L9"/>
<sequence length="223" mass="24455">MSFIHENPVLVAPRPIRLAAAAASHHSIFARPNPIRLLSPAAERAVDRSPDTDDTRLSAENSPRPSPRSGLPSEALEEFLSILRPSMFPPNSPRRRTANTVPPWHYERSTVNLKSWARLEGAPMKNETDDLDLPRFANDGFSPAPVGTITEQGLTDGDSLMDGDNASFRWFSSNVLSSPVSRMHTRNPFLRHAALQSPTPVVPLSPAAIPLPTPTPDELLDLH</sequence>
<organism evidence="2 3">
    <name type="scientific">Agaricus bisporus var. burnettii</name>
    <dbReference type="NCBI Taxonomy" id="192524"/>
    <lineage>
        <taxon>Eukaryota</taxon>
        <taxon>Fungi</taxon>
        <taxon>Dikarya</taxon>
        <taxon>Basidiomycota</taxon>
        <taxon>Agaricomycotina</taxon>
        <taxon>Agaricomycetes</taxon>
        <taxon>Agaricomycetidae</taxon>
        <taxon>Agaricales</taxon>
        <taxon>Agaricineae</taxon>
        <taxon>Agaricaceae</taxon>
        <taxon>Agaricus</taxon>
    </lineage>
</organism>
<evidence type="ECO:0000313" key="3">
    <source>
        <dbReference type="Proteomes" id="UP000629468"/>
    </source>
</evidence>
<name>A0A8H7F6L9_AGABI</name>
<reference evidence="2 3" key="1">
    <citation type="journal article" name="Sci. Rep.">
        <title>Telomere-to-telomere assembled and centromere annotated genomes of the two main subspecies of the button mushroom Agaricus bisporus reveal especially polymorphic chromosome ends.</title>
        <authorList>
            <person name="Sonnenberg A.S.M."/>
            <person name="Sedaghat-Telgerd N."/>
            <person name="Lavrijssen B."/>
            <person name="Ohm R.A."/>
            <person name="Hendrickx P.M."/>
            <person name="Scholtmeijer K."/>
            <person name="Baars J.J.P."/>
            <person name="van Peer A."/>
        </authorList>
    </citation>
    <scope>NUCLEOTIDE SEQUENCE [LARGE SCALE GENOMIC DNA]</scope>
    <source>
        <strain evidence="2 3">H119_p4</strain>
    </source>
</reference>
<dbReference type="OMA" id="RRQTPCS"/>
<evidence type="ECO:0000256" key="1">
    <source>
        <dbReference type="SAM" id="MobiDB-lite"/>
    </source>
</evidence>
<evidence type="ECO:0000313" key="2">
    <source>
        <dbReference type="EMBL" id="KAF7778843.1"/>
    </source>
</evidence>
<gene>
    <name evidence="2" type="ORF">Agabi119p4_3188</name>
</gene>